<feature type="compositionally biased region" description="Basic and acidic residues" evidence="1">
    <location>
        <begin position="622"/>
        <end position="644"/>
    </location>
</feature>
<accession>A0A136J9Z3</accession>
<evidence type="ECO:0000313" key="3">
    <source>
        <dbReference type="Proteomes" id="UP000070501"/>
    </source>
</evidence>
<dbReference type="Proteomes" id="UP000070501">
    <property type="component" value="Unassembled WGS sequence"/>
</dbReference>
<feature type="region of interest" description="Disordered" evidence="1">
    <location>
        <begin position="676"/>
        <end position="697"/>
    </location>
</feature>
<gene>
    <name evidence="2" type="ORF">Micbo1qcDRAFT_201891</name>
</gene>
<keyword evidence="3" id="KW-1185">Reference proteome</keyword>
<dbReference type="InParanoid" id="A0A136J9Z3"/>
<proteinExistence type="predicted"/>
<feature type="compositionally biased region" description="Polar residues" evidence="1">
    <location>
        <begin position="645"/>
        <end position="654"/>
    </location>
</feature>
<reference evidence="3" key="1">
    <citation type="submission" date="2016-02" db="EMBL/GenBank/DDBJ databases">
        <title>Draft genome sequence of Microdochium bolleyi, a fungal endophyte of beachgrass.</title>
        <authorList>
            <consortium name="DOE Joint Genome Institute"/>
            <person name="David A.S."/>
            <person name="May G."/>
            <person name="Haridas S."/>
            <person name="Lim J."/>
            <person name="Wang M."/>
            <person name="Labutti K."/>
            <person name="Lipzen A."/>
            <person name="Barry K."/>
            <person name="Grigoriev I.V."/>
        </authorList>
    </citation>
    <scope>NUCLEOTIDE SEQUENCE [LARGE SCALE GENOMIC DNA]</scope>
    <source>
        <strain evidence="3">J235TASD1</strain>
    </source>
</reference>
<feature type="compositionally biased region" description="Polar residues" evidence="1">
    <location>
        <begin position="676"/>
        <end position="692"/>
    </location>
</feature>
<evidence type="ECO:0000256" key="1">
    <source>
        <dbReference type="SAM" id="MobiDB-lite"/>
    </source>
</evidence>
<dbReference type="STRING" id="196109.A0A136J9Z3"/>
<feature type="region of interest" description="Disordered" evidence="1">
    <location>
        <begin position="601"/>
        <end position="654"/>
    </location>
</feature>
<dbReference type="OrthoDB" id="3000060at2759"/>
<dbReference type="AlphaFoldDB" id="A0A136J9Z3"/>
<protein>
    <submittedName>
        <fullName evidence="2">Uncharacterized protein</fullName>
    </submittedName>
</protein>
<evidence type="ECO:0000313" key="2">
    <source>
        <dbReference type="EMBL" id="KXJ93962.1"/>
    </source>
</evidence>
<sequence>MHDTTFFTRTIPDIPSNAYIIGLCSIPDERAQPDDQGWHLADFLAWKTLFRGHGTANSQAWLAFCDVAQIVKARPADFAHGSDRVIVKRALAASFDNIPGVGLRPQYDYVHVDSAATLGQKFLDVVAKFSEKAHKADAPLVIFLCGPSNLGQDVYLEDKEDTVWIRSCQIRKAMPESGIKAVVVNAAPFSPGWQINPSFCTEVPFKPLAAQTTALGMQLGGLFTRRMQDVYLGWDCPWLDKTRVDTEIMAADAFPSPLLLQTRQQESIDSVKHGLFQFLSGRLIGFGLSHSFNFDANHDDWVTYIRPRVGLTLANLESKWERLPKALPADTSPPKRLGFLGSAFGGCRSSQLSHIRHLVLDDLATTGSWENTSFDRDLKRNFERVLKLLKEDPDELDCHELFCLLEHRATSVVLGDLLLRQLGMQKWAPAPGRCHDWDRTTWKRLRGPMQQTAEVKLVSVLQTKLFPSFQPPPPLALDNHRHMHRRLSACSEYLTAAIIASGEQADLVVADIQKVLHQAVRAQMGSLETKLKFRDFCISWLEAINMPTVTTTGSQGSEAPYCEAKPSIGANIASHLFPGLIVSSTSAAEASRTLAGTLAHQATNTTTQGSSNLPQTNGKFATMEDKPGIRFERERDAPSHHRTDQAQPKESTSPAAITSIFGDGRQLAAPAIQSSTTRQLLDPATQQPSAPATKTHGVMRASQECHVKRIERLQCELNAVLDDDAATEAKFRELMQALGVSEH</sequence>
<feature type="compositionally biased region" description="Polar residues" evidence="1">
    <location>
        <begin position="601"/>
        <end position="619"/>
    </location>
</feature>
<organism evidence="2 3">
    <name type="scientific">Microdochium bolleyi</name>
    <dbReference type="NCBI Taxonomy" id="196109"/>
    <lineage>
        <taxon>Eukaryota</taxon>
        <taxon>Fungi</taxon>
        <taxon>Dikarya</taxon>
        <taxon>Ascomycota</taxon>
        <taxon>Pezizomycotina</taxon>
        <taxon>Sordariomycetes</taxon>
        <taxon>Xylariomycetidae</taxon>
        <taxon>Xylariales</taxon>
        <taxon>Microdochiaceae</taxon>
        <taxon>Microdochium</taxon>
    </lineage>
</organism>
<name>A0A136J9Z3_9PEZI</name>
<dbReference type="EMBL" id="KQ964247">
    <property type="protein sequence ID" value="KXJ93962.1"/>
    <property type="molecule type" value="Genomic_DNA"/>
</dbReference>